<dbReference type="SUPFAM" id="SSF50630">
    <property type="entry name" value="Acid proteases"/>
    <property type="match status" value="1"/>
</dbReference>
<dbReference type="InterPro" id="IPR001995">
    <property type="entry name" value="Peptidase_A2_cat"/>
</dbReference>
<dbReference type="Pfam" id="PF13650">
    <property type="entry name" value="Asp_protease_2"/>
    <property type="match status" value="1"/>
</dbReference>
<organism evidence="3 4">
    <name type="scientific">Candidatus Nomurabacteria bacterium RIFCSPHIGHO2_02_FULL_37_13</name>
    <dbReference type="NCBI Taxonomy" id="1801750"/>
    <lineage>
        <taxon>Bacteria</taxon>
        <taxon>Candidatus Nomuraibacteriota</taxon>
    </lineage>
</organism>
<evidence type="ECO:0000259" key="2">
    <source>
        <dbReference type="PROSITE" id="PS50175"/>
    </source>
</evidence>
<sequence>MKFNYKTYGSISRPVIEIILKNGENSIRYEVLVDSGADLCIFDAEIGEALGIDVQKGQKKEVFGVGGKTSIFFLHKVDIEVGGWVYKIEAGFMPDVAGRVMPYGLVGQKGFFENFIVKFNLLKEEIDLKTRN</sequence>
<dbReference type="EMBL" id="MFUA01000017">
    <property type="protein sequence ID" value="OGI76850.1"/>
    <property type="molecule type" value="Genomic_DNA"/>
</dbReference>
<dbReference type="InterPro" id="IPR001969">
    <property type="entry name" value="Aspartic_peptidase_AS"/>
</dbReference>
<evidence type="ECO:0000313" key="4">
    <source>
        <dbReference type="Proteomes" id="UP000178374"/>
    </source>
</evidence>
<dbReference type="AlphaFoldDB" id="A0A1F6W4K4"/>
<dbReference type="PROSITE" id="PS00141">
    <property type="entry name" value="ASP_PROTEASE"/>
    <property type="match status" value="1"/>
</dbReference>
<reference evidence="3 4" key="1">
    <citation type="journal article" date="2016" name="Nat. Commun.">
        <title>Thousands of microbial genomes shed light on interconnected biogeochemical processes in an aquifer system.</title>
        <authorList>
            <person name="Anantharaman K."/>
            <person name="Brown C.T."/>
            <person name="Hug L.A."/>
            <person name="Sharon I."/>
            <person name="Castelle C.J."/>
            <person name="Probst A.J."/>
            <person name="Thomas B.C."/>
            <person name="Singh A."/>
            <person name="Wilkins M.J."/>
            <person name="Karaoz U."/>
            <person name="Brodie E.L."/>
            <person name="Williams K.H."/>
            <person name="Hubbard S.S."/>
            <person name="Banfield J.F."/>
        </authorList>
    </citation>
    <scope>NUCLEOTIDE SEQUENCE [LARGE SCALE GENOMIC DNA]</scope>
</reference>
<name>A0A1F6W4K4_9BACT</name>
<dbReference type="InterPro" id="IPR021109">
    <property type="entry name" value="Peptidase_aspartic_dom_sf"/>
</dbReference>
<gene>
    <name evidence="3" type="ORF">A3B85_01925</name>
</gene>
<dbReference type="PROSITE" id="PS50175">
    <property type="entry name" value="ASP_PROT_RETROV"/>
    <property type="match status" value="1"/>
</dbReference>
<dbReference type="Gene3D" id="2.40.70.10">
    <property type="entry name" value="Acid Proteases"/>
    <property type="match status" value="1"/>
</dbReference>
<dbReference type="GO" id="GO:0006508">
    <property type="term" value="P:proteolysis"/>
    <property type="evidence" value="ECO:0007669"/>
    <property type="project" value="InterPro"/>
</dbReference>
<dbReference type="Proteomes" id="UP000178374">
    <property type="component" value="Unassembled WGS sequence"/>
</dbReference>
<protein>
    <recommendedName>
        <fullName evidence="2">Peptidase A2 domain-containing protein</fullName>
    </recommendedName>
</protein>
<evidence type="ECO:0000256" key="1">
    <source>
        <dbReference type="ARBA" id="ARBA00022801"/>
    </source>
</evidence>
<proteinExistence type="predicted"/>
<feature type="domain" description="Peptidase A2" evidence="2">
    <location>
        <begin position="29"/>
        <end position="110"/>
    </location>
</feature>
<comment type="caution">
    <text evidence="3">The sequence shown here is derived from an EMBL/GenBank/DDBJ whole genome shotgun (WGS) entry which is preliminary data.</text>
</comment>
<accession>A0A1F6W4K4</accession>
<dbReference type="STRING" id="1801750.A3B85_01925"/>
<dbReference type="GO" id="GO:0004190">
    <property type="term" value="F:aspartic-type endopeptidase activity"/>
    <property type="evidence" value="ECO:0007669"/>
    <property type="project" value="InterPro"/>
</dbReference>
<evidence type="ECO:0000313" key="3">
    <source>
        <dbReference type="EMBL" id="OGI76850.1"/>
    </source>
</evidence>
<keyword evidence="1" id="KW-0378">Hydrolase</keyword>